<organism evidence="2">
    <name type="scientific">Anguilla anguilla</name>
    <name type="common">European freshwater eel</name>
    <name type="synonym">Muraena anguilla</name>
    <dbReference type="NCBI Taxonomy" id="7936"/>
    <lineage>
        <taxon>Eukaryota</taxon>
        <taxon>Metazoa</taxon>
        <taxon>Chordata</taxon>
        <taxon>Craniata</taxon>
        <taxon>Vertebrata</taxon>
        <taxon>Euteleostomi</taxon>
        <taxon>Actinopterygii</taxon>
        <taxon>Neopterygii</taxon>
        <taxon>Teleostei</taxon>
        <taxon>Anguilliformes</taxon>
        <taxon>Anguillidae</taxon>
        <taxon>Anguilla</taxon>
    </lineage>
</organism>
<reference evidence="2" key="1">
    <citation type="submission" date="2014-11" db="EMBL/GenBank/DDBJ databases">
        <authorList>
            <person name="Amaro Gonzalez C."/>
        </authorList>
    </citation>
    <scope>NUCLEOTIDE SEQUENCE</scope>
</reference>
<name>A0A0E9U556_ANGAN</name>
<feature type="transmembrane region" description="Helical" evidence="1">
    <location>
        <begin position="6"/>
        <end position="24"/>
    </location>
</feature>
<proteinExistence type="predicted"/>
<keyword evidence="1" id="KW-0812">Transmembrane</keyword>
<protein>
    <submittedName>
        <fullName evidence="2">Uncharacterized protein</fullName>
    </submittedName>
</protein>
<evidence type="ECO:0000256" key="1">
    <source>
        <dbReference type="SAM" id="Phobius"/>
    </source>
</evidence>
<evidence type="ECO:0000313" key="2">
    <source>
        <dbReference type="EMBL" id="JAH60275.1"/>
    </source>
</evidence>
<reference evidence="2" key="2">
    <citation type="journal article" date="2015" name="Fish Shellfish Immunol.">
        <title>Early steps in the European eel (Anguilla anguilla)-Vibrio vulnificus interaction in the gills: Role of the RtxA13 toxin.</title>
        <authorList>
            <person name="Callol A."/>
            <person name="Pajuelo D."/>
            <person name="Ebbesson L."/>
            <person name="Teles M."/>
            <person name="MacKenzie S."/>
            <person name="Amaro C."/>
        </authorList>
    </citation>
    <scope>NUCLEOTIDE SEQUENCE</scope>
</reference>
<dbReference type="AlphaFoldDB" id="A0A0E9U556"/>
<dbReference type="EMBL" id="GBXM01048302">
    <property type="protein sequence ID" value="JAH60275.1"/>
    <property type="molecule type" value="Transcribed_RNA"/>
</dbReference>
<keyword evidence="1" id="KW-1133">Transmembrane helix</keyword>
<sequence>MLLCPVMKVHFTGCGILFLIIVFFKTWPFFRTIS</sequence>
<accession>A0A0E9U556</accession>
<keyword evidence="1" id="KW-0472">Membrane</keyword>